<protein>
    <submittedName>
        <fullName evidence="2">Uncharacterized protein</fullName>
    </submittedName>
</protein>
<keyword evidence="1" id="KW-0732">Signal</keyword>
<evidence type="ECO:0000313" key="3">
    <source>
        <dbReference type="Proteomes" id="UP000658514"/>
    </source>
</evidence>
<dbReference type="Proteomes" id="UP000658514">
    <property type="component" value="Unassembled WGS sequence"/>
</dbReference>
<name>A0ABR8AGI1_9CYAN</name>
<keyword evidence="3" id="KW-1185">Reference proteome</keyword>
<sequence>MIRRSASIALTTLMALPVAGLINQLSINPAMAQTSRCTLNVQPGQSAYSRGTNIAVRFHVTQNGHPVANTPVLVQETYYHEFRKRTEQRILTQTQTNHEGGFTLRYEVPTEVFKDKVSLLFVNPVAGGCSRSFVIPIG</sequence>
<accession>A0ABR8AGI1</accession>
<proteinExistence type="predicted"/>
<dbReference type="EMBL" id="JACJQH010000054">
    <property type="protein sequence ID" value="MBD2199160.1"/>
    <property type="molecule type" value="Genomic_DNA"/>
</dbReference>
<dbReference type="RefSeq" id="WP_190548209.1">
    <property type="nucleotide sequence ID" value="NZ_CAWPNO010000089.1"/>
</dbReference>
<feature type="signal peptide" evidence="1">
    <location>
        <begin position="1"/>
        <end position="32"/>
    </location>
</feature>
<gene>
    <name evidence="2" type="ORF">H6G24_27380</name>
</gene>
<evidence type="ECO:0000256" key="1">
    <source>
        <dbReference type="SAM" id="SignalP"/>
    </source>
</evidence>
<comment type="caution">
    <text evidence="2">The sequence shown here is derived from an EMBL/GenBank/DDBJ whole genome shotgun (WGS) entry which is preliminary data.</text>
</comment>
<organism evidence="2 3">
    <name type="scientific">Calothrix parietina FACHB-288</name>
    <dbReference type="NCBI Taxonomy" id="2692896"/>
    <lineage>
        <taxon>Bacteria</taxon>
        <taxon>Bacillati</taxon>
        <taxon>Cyanobacteriota</taxon>
        <taxon>Cyanophyceae</taxon>
        <taxon>Nostocales</taxon>
        <taxon>Calotrichaceae</taxon>
        <taxon>Calothrix</taxon>
    </lineage>
</organism>
<evidence type="ECO:0000313" key="2">
    <source>
        <dbReference type="EMBL" id="MBD2199160.1"/>
    </source>
</evidence>
<reference evidence="2 3" key="1">
    <citation type="journal article" date="2020" name="ISME J.">
        <title>Comparative genomics reveals insights into cyanobacterial evolution and habitat adaptation.</title>
        <authorList>
            <person name="Chen M.Y."/>
            <person name="Teng W.K."/>
            <person name="Zhao L."/>
            <person name="Hu C.X."/>
            <person name="Zhou Y.K."/>
            <person name="Han B.P."/>
            <person name="Song L.R."/>
            <person name="Shu W.S."/>
        </authorList>
    </citation>
    <scope>NUCLEOTIDE SEQUENCE [LARGE SCALE GENOMIC DNA]</scope>
    <source>
        <strain evidence="2 3">FACHB-288</strain>
    </source>
</reference>
<feature type="chain" id="PRO_5045209430" evidence="1">
    <location>
        <begin position="33"/>
        <end position="138"/>
    </location>
</feature>